<dbReference type="Proteomes" id="UP001382935">
    <property type="component" value="Chromosome"/>
</dbReference>
<feature type="transmembrane region" description="Helical" evidence="2">
    <location>
        <begin position="31"/>
        <end position="50"/>
    </location>
</feature>
<feature type="coiled-coil region" evidence="1">
    <location>
        <begin position="193"/>
        <end position="220"/>
    </location>
</feature>
<evidence type="ECO:0000313" key="3">
    <source>
        <dbReference type="EMBL" id="WWM70532.1"/>
    </source>
</evidence>
<dbReference type="InterPro" id="IPR050445">
    <property type="entry name" value="Bact_polysacc_biosynth/exp"/>
</dbReference>
<evidence type="ECO:0000313" key="4">
    <source>
        <dbReference type="Proteomes" id="UP001382935"/>
    </source>
</evidence>
<keyword evidence="2" id="KW-1133">Transmembrane helix</keyword>
<evidence type="ECO:0000256" key="2">
    <source>
        <dbReference type="SAM" id="Phobius"/>
    </source>
</evidence>
<accession>A0ABZ2G3X3</accession>
<dbReference type="EMBL" id="CP145607">
    <property type="protein sequence ID" value="WWM70532.1"/>
    <property type="molecule type" value="Genomic_DNA"/>
</dbReference>
<dbReference type="PANTHER" id="PTHR32309">
    <property type="entry name" value="TYROSINE-PROTEIN KINASE"/>
    <property type="match status" value="1"/>
</dbReference>
<keyword evidence="1" id="KW-0175">Coiled coil</keyword>
<gene>
    <name evidence="3" type="ORF">V6R86_07555</name>
</gene>
<keyword evidence="2" id="KW-0472">Membrane</keyword>
<dbReference type="PANTHER" id="PTHR32309:SF13">
    <property type="entry name" value="FERRIC ENTEROBACTIN TRANSPORT PROTEIN FEPE"/>
    <property type="match status" value="1"/>
</dbReference>
<name>A0ABZ2G3X3_9SPHN</name>
<organism evidence="3 4">
    <name type="scientific">Sphingomonas kaistensis</name>
    <dbReference type="NCBI Taxonomy" id="298708"/>
    <lineage>
        <taxon>Bacteria</taxon>
        <taxon>Pseudomonadati</taxon>
        <taxon>Pseudomonadota</taxon>
        <taxon>Alphaproteobacteria</taxon>
        <taxon>Sphingomonadales</taxon>
        <taxon>Sphingomonadaceae</taxon>
        <taxon>Sphingomonas</taxon>
    </lineage>
</organism>
<reference evidence="3 4" key="1">
    <citation type="submission" date="2024-02" db="EMBL/GenBank/DDBJ databases">
        <title>Full genome sequence of Sphingomonas kaistensis.</title>
        <authorList>
            <person name="Poletto B.L."/>
            <person name="Silva G."/>
            <person name="Galante D."/>
            <person name="Campos K.R."/>
            <person name="Santos M.B.N."/>
            <person name="Sacchi C.T."/>
        </authorList>
    </citation>
    <scope>NUCLEOTIDE SEQUENCE [LARGE SCALE GENOMIC DNA]</scope>
    <source>
        <strain evidence="3 4">MA4R</strain>
    </source>
</reference>
<proteinExistence type="predicted"/>
<dbReference type="RefSeq" id="WP_338503361.1">
    <property type="nucleotide sequence ID" value="NZ_CP145607.1"/>
</dbReference>
<sequence length="390" mass="43505">MNVNTLHPEELEKALRQTEEPSRRFKLSKRFWQFLVVGLPTLLAALYYGLIASPIYVSQSSFVIKAPGQKAASTLSLANIIQTTGLSSGGEQTREIIAYVRSRNALADLNKQGDLRTLYSERGADFLSRFPRPWQTNSFEDLFKYYGSMVSADIDSESSMAVLQVKAFRPEDAQQINARLLNLSEVLVNRLNERAENRAITEAERRVIQAEDRVRQARVALSAFRNSTSVVDPEKQAQAVLEISNRLTAEQASLQAQLEVMQQSAPDNPAIPVLRDRIAAIGKAIANQNNRVVGNPRAIASRLATFEKLTLEQEFASQVLTAANGSLEQARTEVQKQQYYLERVVEPNLPDDPALPNGFIRVLTVFAASLCLYFIGWMLVVGILEHAPEE</sequence>
<keyword evidence="2" id="KW-0812">Transmembrane</keyword>
<protein>
    <submittedName>
        <fullName evidence="3">Capsule biosynthesis protein</fullName>
    </submittedName>
</protein>
<keyword evidence="4" id="KW-1185">Reference proteome</keyword>
<feature type="transmembrane region" description="Helical" evidence="2">
    <location>
        <begin position="359"/>
        <end position="384"/>
    </location>
</feature>
<evidence type="ECO:0000256" key="1">
    <source>
        <dbReference type="SAM" id="Coils"/>
    </source>
</evidence>